<keyword evidence="9" id="KW-0418">Kinase</keyword>
<proteinExistence type="predicted"/>
<reference evidence="19" key="2">
    <citation type="submission" date="2025-08" db="UniProtKB">
        <authorList>
            <consortium name="RefSeq"/>
        </authorList>
    </citation>
    <scope>IDENTIFICATION</scope>
    <source>
        <tissue evidence="19">Leaf</tissue>
    </source>
</reference>
<dbReference type="SUPFAM" id="SSF56112">
    <property type="entry name" value="Protein kinase-like (PK-like)"/>
    <property type="match status" value="1"/>
</dbReference>
<dbReference type="InterPro" id="IPR008271">
    <property type="entry name" value="Ser/Thr_kinase_AS"/>
</dbReference>
<keyword evidence="8 15" id="KW-0547">Nucleotide-binding</keyword>
<dbReference type="SUPFAM" id="SSF52058">
    <property type="entry name" value="L domain-like"/>
    <property type="match status" value="1"/>
</dbReference>
<sequence length="896" mass="99642">MGFLQLIITIVFLGTTIITNITFTKAQHIHGQRQGRRLADAGDTTGFISIDCGMNTSYTDETTRLNYTPDEAYIESGMNMDILPEYKSETTMQQLINVRSFPEGNKNCYSLRPGQGKRRNYLIRAYFMYGNYDSLNEPPTFDLLLGVDVWDTVKLDNSSHIVIKEIIHTPSTDNLYVCLANTDSGTPFISGLELRLLTDSIYKRSFGSLHLLYRYYTSSTFVNSVVRYKDDAFDRMWNPAVPISGSSIETMSEVGSSNDFSLPSSVMKAALVPKSLGQSIQIYQQATDKSTTFYFFLHVAEILSLRAGQLREFNISINGVKQSKIFNPLYLQTTTIFNQEPITDSYLNITIHKTMNSTLPPILNAMELYKVKNISELSTDEADILAINNIKSFYKRMKDWQGDPCFPKGYSWSGVDCNYDSSNSTRIISLNLSSKGLTGHIAASFADLTAVQILDLSNNNLSGQIPELLTDLPFLKTLNLSVNNFTGSVPKLLLEKSAAGSLSLSMQNNSDLCSSNSCTSKKKISKTLLAHIAAFSAVLVLIVAGFIIFCIHKKKTTRMYGRPSPYHHRSGNGRRKGEFTRFSYSELTSMTKSFQRELGKGGFGVVYYGCLKDGMEVAVKMLSGTVEASEQFTTEVELLMDIRHKNLVSLVGYCEQGPTLALVYEYMAGGNLKTNLLASNSLSWKSRLQIAIDAAQGLEYLHNGCRPPVVHRDVKTANILLNKNLEAKIADFGLSKIFPDESRTHVLTRVMGTPGYLDPQYHQTERLNEKSDVYSFGVVLLELITGKAATVKMGERTGYLVQWAIPIVETGDINLILDERLQQSVENSNSVWRVIDTAMACVKPTANERPTMSLIVAGLKECLGMVIQTEQAASLPDDLAEMCLVTSTTQMAPEPR</sequence>
<dbReference type="Proteomes" id="UP000813463">
    <property type="component" value="Chromosome 4"/>
</dbReference>
<evidence type="ECO:0000256" key="5">
    <source>
        <dbReference type="ARBA" id="ARBA00022679"/>
    </source>
</evidence>
<keyword evidence="6 16" id="KW-0812">Transmembrane</keyword>
<keyword evidence="3" id="KW-0723">Serine/threonine-protein kinase</keyword>
<dbReference type="PROSITE" id="PS50011">
    <property type="entry name" value="PROTEIN_KINASE_DOM"/>
    <property type="match status" value="1"/>
</dbReference>
<dbReference type="Pfam" id="PF12819">
    <property type="entry name" value="Malectin_like"/>
    <property type="match status" value="1"/>
</dbReference>
<dbReference type="GO" id="GO:0004674">
    <property type="term" value="F:protein serine/threonine kinase activity"/>
    <property type="evidence" value="ECO:0007669"/>
    <property type="project" value="UniProtKB-KW"/>
</dbReference>
<evidence type="ECO:0000256" key="8">
    <source>
        <dbReference type="ARBA" id="ARBA00022741"/>
    </source>
</evidence>
<evidence type="ECO:0000256" key="15">
    <source>
        <dbReference type="PROSITE-ProRule" id="PRU10141"/>
    </source>
</evidence>
<evidence type="ECO:0000256" key="13">
    <source>
        <dbReference type="ARBA" id="ARBA00047899"/>
    </source>
</evidence>
<dbReference type="GeneID" id="110781846"/>
<organism evidence="18 19">
    <name type="scientific">Spinacia oleracea</name>
    <name type="common">Spinach</name>
    <dbReference type="NCBI Taxonomy" id="3562"/>
    <lineage>
        <taxon>Eukaryota</taxon>
        <taxon>Viridiplantae</taxon>
        <taxon>Streptophyta</taxon>
        <taxon>Embryophyta</taxon>
        <taxon>Tracheophyta</taxon>
        <taxon>Spermatophyta</taxon>
        <taxon>Magnoliopsida</taxon>
        <taxon>eudicotyledons</taxon>
        <taxon>Gunneridae</taxon>
        <taxon>Pentapetalae</taxon>
        <taxon>Caryophyllales</taxon>
        <taxon>Chenopodiaceae</taxon>
        <taxon>Chenopodioideae</taxon>
        <taxon>Anserineae</taxon>
        <taxon>Spinacia</taxon>
    </lineage>
</organism>
<evidence type="ECO:0000256" key="7">
    <source>
        <dbReference type="ARBA" id="ARBA00022737"/>
    </source>
</evidence>
<evidence type="ECO:0000313" key="19">
    <source>
        <dbReference type="RefSeq" id="XP_021841588.2"/>
    </source>
</evidence>
<dbReference type="Gene3D" id="3.80.10.10">
    <property type="entry name" value="Ribonuclease Inhibitor"/>
    <property type="match status" value="1"/>
</dbReference>
<evidence type="ECO:0000256" key="11">
    <source>
        <dbReference type="ARBA" id="ARBA00022989"/>
    </source>
</evidence>
<evidence type="ECO:0000256" key="12">
    <source>
        <dbReference type="ARBA" id="ARBA00023136"/>
    </source>
</evidence>
<feature type="domain" description="Protein kinase" evidence="17">
    <location>
        <begin position="592"/>
        <end position="863"/>
    </location>
</feature>
<evidence type="ECO:0000256" key="1">
    <source>
        <dbReference type="ARBA" id="ARBA00004167"/>
    </source>
</evidence>
<dbReference type="GO" id="GO:0005524">
    <property type="term" value="F:ATP binding"/>
    <property type="evidence" value="ECO:0007669"/>
    <property type="project" value="UniProtKB-UniRule"/>
</dbReference>
<keyword evidence="7" id="KW-0677">Repeat</keyword>
<dbReference type="InterPro" id="IPR001611">
    <property type="entry name" value="Leu-rich_rpt"/>
</dbReference>
<keyword evidence="10 15" id="KW-0067">ATP-binding</keyword>
<dbReference type="InterPro" id="IPR032675">
    <property type="entry name" value="LRR_dom_sf"/>
</dbReference>
<dbReference type="InterPro" id="IPR017441">
    <property type="entry name" value="Protein_kinase_ATP_BS"/>
</dbReference>
<evidence type="ECO:0000256" key="14">
    <source>
        <dbReference type="ARBA" id="ARBA00048679"/>
    </source>
</evidence>
<evidence type="ECO:0000256" key="4">
    <source>
        <dbReference type="ARBA" id="ARBA00022614"/>
    </source>
</evidence>
<dbReference type="InterPro" id="IPR000719">
    <property type="entry name" value="Prot_kinase_dom"/>
</dbReference>
<dbReference type="EC" id="2.7.11.1" evidence="2"/>
<evidence type="ECO:0000256" key="6">
    <source>
        <dbReference type="ARBA" id="ARBA00022692"/>
    </source>
</evidence>
<dbReference type="CDD" id="cd14066">
    <property type="entry name" value="STKc_IRAK"/>
    <property type="match status" value="1"/>
</dbReference>
<dbReference type="Pfam" id="PF13855">
    <property type="entry name" value="LRR_8"/>
    <property type="match status" value="1"/>
</dbReference>
<evidence type="ECO:0000256" key="9">
    <source>
        <dbReference type="ARBA" id="ARBA00022777"/>
    </source>
</evidence>
<evidence type="ECO:0000313" key="18">
    <source>
        <dbReference type="Proteomes" id="UP000813463"/>
    </source>
</evidence>
<evidence type="ECO:0000256" key="3">
    <source>
        <dbReference type="ARBA" id="ARBA00022527"/>
    </source>
</evidence>
<reference evidence="18" key="1">
    <citation type="journal article" date="2021" name="Nat. Commun.">
        <title>Genomic analyses provide insights into spinach domestication and the genetic basis of agronomic traits.</title>
        <authorList>
            <person name="Cai X."/>
            <person name="Sun X."/>
            <person name="Xu C."/>
            <person name="Sun H."/>
            <person name="Wang X."/>
            <person name="Ge C."/>
            <person name="Zhang Z."/>
            <person name="Wang Q."/>
            <person name="Fei Z."/>
            <person name="Jiao C."/>
            <person name="Wang Q."/>
        </authorList>
    </citation>
    <scope>NUCLEOTIDE SEQUENCE [LARGE SCALE GENOMIC DNA]</scope>
    <source>
        <strain evidence="18">cv. Varoflay</strain>
    </source>
</reference>
<accession>A0A9R0I2U5</accession>
<dbReference type="PANTHER" id="PTHR45631">
    <property type="entry name" value="OS07G0107800 PROTEIN-RELATED"/>
    <property type="match status" value="1"/>
</dbReference>
<dbReference type="PROSITE" id="PS00108">
    <property type="entry name" value="PROTEIN_KINASE_ST"/>
    <property type="match status" value="1"/>
</dbReference>
<keyword evidence="18" id="KW-1185">Reference proteome</keyword>
<keyword evidence="12 16" id="KW-0472">Membrane</keyword>
<keyword evidence="4" id="KW-0433">Leucine-rich repeat</keyword>
<evidence type="ECO:0000256" key="2">
    <source>
        <dbReference type="ARBA" id="ARBA00012513"/>
    </source>
</evidence>
<evidence type="ECO:0000259" key="17">
    <source>
        <dbReference type="PROSITE" id="PS50011"/>
    </source>
</evidence>
<dbReference type="Pfam" id="PF07714">
    <property type="entry name" value="PK_Tyr_Ser-Thr"/>
    <property type="match status" value="1"/>
</dbReference>
<evidence type="ECO:0000256" key="16">
    <source>
        <dbReference type="SAM" id="Phobius"/>
    </source>
</evidence>
<comment type="catalytic activity">
    <reaction evidence="14">
        <text>L-seryl-[protein] + ATP = O-phospho-L-seryl-[protein] + ADP + H(+)</text>
        <dbReference type="Rhea" id="RHEA:17989"/>
        <dbReference type="Rhea" id="RHEA-COMP:9863"/>
        <dbReference type="Rhea" id="RHEA-COMP:11604"/>
        <dbReference type="ChEBI" id="CHEBI:15378"/>
        <dbReference type="ChEBI" id="CHEBI:29999"/>
        <dbReference type="ChEBI" id="CHEBI:30616"/>
        <dbReference type="ChEBI" id="CHEBI:83421"/>
        <dbReference type="ChEBI" id="CHEBI:456216"/>
        <dbReference type="EC" id="2.7.11.1"/>
    </reaction>
</comment>
<dbReference type="AlphaFoldDB" id="A0A9R0I2U5"/>
<evidence type="ECO:0000256" key="10">
    <source>
        <dbReference type="ARBA" id="ARBA00022840"/>
    </source>
</evidence>
<name>A0A9R0I2U5_SPIOL</name>
<protein>
    <recommendedName>
        <fullName evidence="2">non-specific serine/threonine protein kinase</fullName>
        <ecNumber evidence="2">2.7.11.1</ecNumber>
    </recommendedName>
</protein>
<feature type="binding site" evidence="15">
    <location>
        <position position="620"/>
    </location>
    <ligand>
        <name>ATP</name>
        <dbReference type="ChEBI" id="CHEBI:30616"/>
    </ligand>
</feature>
<dbReference type="Gene3D" id="1.10.510.10">
    <property type="entry name" value="Transferase(Phosphotransferase) domain 1"/>
    <property type="match status" value="1"/>
</dbReference>
<comment type="catalytic activity">
    <reaction evidence="13">
        <text>L-threonyl-[protein] + ATP = O-phospho-L-threonyl-[protein] + ADP + H(+)</text>
        <dbReference type="Rhea" id="RHEA:46608"/>
        <dbReference type="Rhea" id="RHEA-COMP:11060"/>
        <dbReference type="Rhea" id="RHEA-COMP:11605"/>
        <dbReference type="ChEBI" id="CHEBI:15378"/>
        <dbReference type="ChEBI" id="CHEBI:30013"/>
        <dbReference type="ChEBI" id="CHEBI:30616"/>
        <dbReference type="ChEBI" id="CHEBI:61977"/>
        <dbReference type="ChEBI" id="CHEBI:456216"/>
        <dbReference type="EC" id="2.7.11.1"/>
    </reaction>
</comment>
<dbReference type="InterPro" id="IPR024788">
    <property type="entry name" value="Malectin-like_Carb-bd_dom"/>
</dbReference>
<gene>
    <name evidence="19" type="primary">LOC110781846</name>
</gene>
<comment type="subcellular location">
    <subcellularLocation>
        <location evidence="1">Membrane</location>
        <topology evidence="1">Single-pass membrane protein</topology>
    </subcellularLocation>
</comment>
<dbReference type="KEGG" id="soe:110781846"/>
<keyword evidence="5" id="KW-0808">Transferase</keyword>
<dbReference type="InterPro" id="IPR001245">
    <property type="entry name" value="Ser-Thr/Tyr_kinase_cat_dom"/>
</dbReference>
<dbReference type="PROSITE" id="PS00107">
    <property type="entry name" value="PROTEIN_KINASE_ATP"/>
    <property type="match status" value="1"/>
</dbReference>
<feature type="transmembrane region" description="Helical" evidence="16">
    <location>
        <begin position="528"/>
        <end position="551"/>
    </location>
</feature>
<dbReference type="InterPro" id="IPR011009">
    <property type="entry name" value="Kinase-like_dom_sf"/>
</dbReference>
<dbReference type="SMART" id="SM00220">
    <property type="entry name" value="S_TKc"/>
    <property type="match status" value="1"/>
</dbReference>
<keyword evidence="11 16" id="KW-1133">Transmembrane helix</keyword>
<dbReference type="Gene3D" id="3.30.200.20">
    <property type="entry name" value="Phosphorylase Kinase, domain 1"/>
    <property type="match status" value="1"/>
</dbReference>
<dbReference type="RefSeq" id="XP_021841588.2">
    <property type="nucleotide sequence ID" value="XM_021985896.2"/>
</dbReference>
<dbReference type="PANTHER" id="PTHR45631:SF215">
    <property type="entry name" value="PROTEIN KINASE DOMAIN-CONTAINING PROTEIN"/>
    <property type="match status" value="1"/>
</dbReference>
<dbReference type="GO" id="GO:0016020">
    <property type="term" value="C:membrane"/>
    <property type="evidence" value="ECO:0007669"/>
    <property type="project" value="UniProtKB-SubCell"/>
</dbReference>